<reference evidence="1 2" key="1">
    <citation type="journal article" date="2019" name="Nat. Microbiol.">
        <title>Wide diversity of methane and short-chain alkane metabolisms in uncultured archaea.</title>
        <authorList>
            <person name="Borrel G."/>
            <person name="Adam P.S."/>
            <person name="McKay L.J."/>
            <person name="Chen L.X."/>
            <person name="Sierra-Garcia I.N."/>
            <person name="Sieber C.M."/>
            <person name="Letourneur Q."/>
            <person name="Ghozlane A."/>
            <person name="Andersen G.L."/>
            <person name="Li W.J."/>
            <person name="Hallam S.J."/>
            <person name="Muyzer G."/>
            <person name="de Oliveira V.M."/>
            <person name="Inskeep W.P."/>
            <person name="Banfield J.F."/>
            <person name="Gribaldo S."/>
        </authorList>
    </citation>
    <scope>NUCLEOTIDE SEQUENCE [LARGE SCALE GENOMIC DNA]</scope>
    <source>
        <strain evidence="1">NM1a</strain>
    </source>
</reference>
<evidence type="ECO:0000313" key="2">
    <source>
        <dbReference type="Proteomes" id="UP000317158"/>
    </source>
</evidence>
<dbReference type="AlphaFoldDB" id="A0A520KR48"/>
<proteinExistence type="predicted"/>
<dbReference type="EMBL" id="RXIF01000010">
    <property type="protein sequence ID" value="RZN64051.1"/>
    <property type="molecule type" value="Genomic_DNA"/>
</dbReference>
<comment type="caution">
    <text evidence="1">The sequence shown here is derived from an EMBL/GenBank/DDBJ whole genome shotgun (WGS) entry which is preliminary data.</text>
</comment>
<gene>
    <name evidence="1" type="ORF">EF806_05370</name>
</gene>
<accession>A0A520KR48</accession>
<name>A0A520KR48_METT2</name>
<protein>
    <submittedName>
        <fullName evidence="1">Uncharacterized protein</fullName>
    </submittedName>
</protein>
<organism evidence="1 2">
    <name type="scientific">Methanoliparum thermophilum</name>
    <dbReference type="NCBI Taxonomy" id="2491083"/>
    <lineage>
        <taxon>Archaea</taxon>
        <taxon>Methanobacteriati</taxon>
        <taxon>Methanobacteriota</taxon>
        <taxon>Candidatus Methanoliparia</taxon>
        <taxon>Candidatus Methanoliparales</taxon>
        <taxon>Candidatus Methanoliparaceae</taxon>
        <taxon>Candidatus Methanoliparum</taxon>
    </lineage>
</organism>
<sequence length="127" mass="15104">MVKNIRDSIKKLEVTAIFELIWPSLSKKIDKITPQDISTAIDNWDDPWNYITPDIEEKLATLKDRYNTLIRRYINIITPEMMMDILLKERPNIAKAIISHKDGDKWWTEIINNGKKRIMEDLDNKKY</sequence>
<dbReference type="Proteomes" id="UP000317158">
    <property type="component" value="Unassembled WGS sequence"/>
</dbReference>
<evidence type="ECO:0000313" key="1">
    <source>
        <dbReference type="EMBL" id="RZN64051.1"/>
    </source>
</evidence>